<feature type="compositionally biased region" description="Polar residues" evidence="1">
    <location>
        <begin position="325"/>
        <end position="335"/>
    </location>
</feature>
<dbReference type="Proteomes" id="UP000806378">
    <property type="component" value="Unassembled WGS sequence"/>
</dbReference>
<dbReference type="PANTHER" id="PTHR33671">
    <property type="entry name" value="N-METHYLTRANSFERASE, PUTATIVE (DUF688)-RELATED"/>
    <property type="match status" value="1"/>
</dbReference>
<feature type="region of interest" description="Disordered" evidence="1">
    <location>
        <begin position="509"/>
        <end position="530"/>
    </location>
</feature>
<gene>
    <name evidence="2" type="ORF">BT93_L4452</name>
</gene>
<evidence type="ECO:0000313" key="2">
    <source>
        <dbReference type="EMBL" id="KAF7851152.1"/>
    </source>
</evidence>
<dbReference type="InterPro" id="IPR007789">
    <property type="entry name" value="DUF688"/>
</dbReference>
<feature type="region of interest" description="Disordered" evidence="1">
    <location>
        <begin position="564"/>
        <end position="602"/>
    </location>
</feature>
<dbReference type="AlphaFoldDB" id="A0A8T0CWN0"/>
<accession>A0A8T0CWN0</accession>
<organism evidence="2 3">
    <name type="scientific">Corymbia citriodora subsp. variegata</name>
    <dbReference type="NCBI Taxonomy" id="360336"/>
    <lineage>
        <taxon>Eukaryota</taxon>
        <taxon>Viridiplantae</taxon>
        <taxon>Streptophyta</taxon>
        <taxon>Embryophyta</taxon>
        <taxon>Tracheophyta</taxon>
        <taxon>Spermatophyta</taxon>
        <taxon>Magnoliopsida</taxon>
        <taxon>eudicotyledons</taxon>
        <taxon>Gunneridae</taxon>
        <taxon>Pentapetalae</taxon>
        <taxon>rosids</taxon>
        <taxon>malvids</taxon>
        <taxon>Myrtales</taxon>
        <taxon>Myrtaceae</taxon>
        <taxon>Myrtoideae</taxon>
        <taxon>Eucalypteae</taxon>
        <taxon>Corymbia</taxon>
    </lineage>
</organism>
<keyword evidence="3" id="KW-1185">Reference proteome</keyword>
<feature type="region of interest" description="Disordered" evidence="1">
    <location>
        <begin position="323"/>
        <end position="358"/>
    </location>
</feature>
<evidence type="ECO:0000256" key="1">
    <source>
        <dbReference type="SAM" id="MobiDB-lite"/>
    </source>
</evidence>
<protein>
    <submittedName>
        <fullName evidence="2">Uncharacterized protein</fullName>
    </submittedName>
</protein>
<dbReference type="OrthoDB" id="677721at2759"/>
<name>A0A8T0CWN0_CORYI</name>
<sequence length="659" mass="73263">MEDRQLNYNQPLLSTRRFPPSPTISRGAKDQGITGNPLAKLPPLPPAYRSELKSGPISSPGTVPFTWERSPGTPKHERTMQMQTLRPPPASPKLSSGRTMNVKERSLDKVCDSNCNFRSQRVDVLPNDASKGGEAAAAAAACKGFTKSVSEEGDEVYVDAPDILSRTESFFYNCSLSGISGLDGLDNGASGKFSTNPEMQDFMMHRFLPAAQAMASETPPRPPRKQPLKREQPKFVKRAINVVKQKREQHYRPTAISHYAPELIGVDGQGDDDDDSEFDEAEKSSFKACGLLPRFFLKSFCLLNPVSSVKTRAAGHVSLARTVQAKPSSNASSKGRSSEQRYVNRHQVPGTQHDKLMLNSKSSPINKITCISESPRADRSFESRNFQGVSKVYFKTESSHPILQEERNFFGNTRSTENSRVDDFIPPGKALPSFREFLVSEDNAGDAGFPAPLVEKTLYVDRIHVIRSRNSDTSSSDKTGIPDFRRDDFAADEMNYKFQETHSVDFSAEEDKYSSALDETETEHERSESTDYMSLFPLHRINEDTQIDVNRPRQSNDVKITYEVHGEGKSDLGSQFSLKSGDHKNSHDNGSDLPIPPPLPQCPSESWLNRTLPFTSSRNLSTRFSPGLLDSDGSKASNFCNISPKWESTVKKSDQMRGI</sequence>
<dbReference type="Pfam" id="PF05097">
    <property type="entry name" value="DUF688"/>
    <property type="match status" value="1"/>
</dbReference>
<dbReference type="Gramene" id="rna-gnl|WGS:JABURB|Cocit.L4452.1">
    <property type="protein sequence ID" value="cds-KAF7851152.1"/>
    <property type="gene ID" value="gene-BT93_L4452"/>
</dbReference>
<evidence type="ECO:0000313" key="3">
    <source>
        <dbReference type="Proteomes" id="UP000806378"/>
    </source>
</evidence>
<dbReference type="PANTHER" id="PTHR33671:SF2">
    <property type="entry name" value="N-METHYLTRANSFERASE, PUTATIVE (DUF688)-RELATED"/>
    <property type="match status" value="1"/>
</dbReference>
<feature type="region of interest" description="Disordered" evidence="1">
    <location>
        <begin position="1"/>
        <end position="100"/>
    </location>
</feature>
<proteinExistence type="predicted"/>
<comment type="caution">
    <text evidence="2">The sequence shown here is derived from an EMBL/GenBank/DDBJ whole genome shotgun (WGS) entry which is preliminary data.</text>
</comment>
<dbReference type="EMBL" id="MU089561">
    <property type="protein sequence ID" value="KAF7851152.1"/>
    <property type="molecule type" value="Genomic_DNA"/>
</dbReference>
<feature type="compositionally biased region" description="Basic and acidic residues" evidence="1">
    <location>
        <begin position="580"/>
        <end position="590"/>
    </location>
</feature>
<reference evidence="2" key="1">
    <citation type="submission" date="2020-05" db="EMBL/GenBank/DDBJ databases">
        <title>WGS assembly of Corymbia citriodora subspecies variegata.</title>
        <authorList>
            <person name="Barry K."/>
            <person name="Hundley H."/>
            <person name="Shu S."/>
            <person name="Jenkins J."/>
            <person name="Grimwood J."/>
            <person name="Baten A."/>
        </authorList>
    </citation>
    <scope>NUCLEOTIDE SEQUENCE</scope>
    <source>
        <strain evidence="2">CV2-018</strain>
    </source>
</reference>
<feature type="compositionally biased region" description="Polar residues" evidence="1">
    <location>
        <begin position="1"/>
        <end position="13"/>
    </location>
</feature>